<organism evidence="1 2">
    <name type="scientific">Streptomyces lutosisoli</name>
    <dbReference type="NCBI Taxonomy" id="2665721"/>
    <lineage>
        <taxon>Bacteria</taxon>
        <taxon>Bacillati</taxon>
        <taxon>Actinomycetota</taxon>
        <taxon>Actinomycetes</taxon>
        <taxon>Kitasatosporales</taxon>
        <taxon>Streptomycetaceae</taxon>
        <taxon>Streptomyces</taxon>
    </lineage>
</organism>
<keyword evidence="2" id="KW-1185">Reference proteome</keyword>
<evidence type="ECO:0000313" key="1">
    <source>
        <dbReference type="EMBL" id="MFD0280294.1"/>
    </source>
</evidence>
<evidence type="ECO:0000313" key="2">
    <source>
        <dbReference type="Proteomes" id="UP001596957"/>
    </source>
</evidence>
<dbReference type="SUPFAM" id="SSF53067">
    <property type="entry name" value="Actin-like ATPase domain"/>
    <property type="match status" value="1"/>
</dbReference>
<name>A0ABW2V9Y2_9ACTN</name>
<sequence length="69" mass="7322">MSVLHRLLEAAELDRLRVSGMGVGVPGPIHRETGVVGAPLPGRPWSHVHAAEELGRALGLPPSCRFPLP</sequence>
<comment type="caution">
    <text evidence="1">The sequence shown here is derived from an EMBL/GenBank/DDBJ whole genome shotgun (WGS) entry which is preliminary data.</text>
</comment>
<dbReference type="InterPro" id="IPR043129">
    <property type="entry name" value="ATPase_NBD"/>
</dbReference>
<accession>A0ABW2V9Y2</accession>
<reference evidence="2" key="1">
    <citation type="journal article" date="2019" name="Int. J. Syst. Evol. Microbiol.">
        <title>The Global Catalogue of Microorganisms (GCM) 10K type strain sequencing project: providing services to taxonomists for standard genome sequencing and annotation.</title>
        <authorList>
            <consortium name="The Broad Institute Genomics Platform"/>
            <consortium name="The Broad Institute Genome Sequencing Center for Infectious Disease"/>
            <person name="Wu L."/>
            <person name="Ma J."/>
        </authorList>
    </citation>
    <scope>NUCLEOTIDE SEQUENCE [LARGE SCALE GENOMIC DNA]</scope>
    <source>
        <strain evidence="2">CGMCC 4.7198</strain>
    </source>
</reference>
<protein>
    <submittedName>
        <fullName evidence="1">Uncharacterized protein</fullName>
    </submittedName>
</protein>
<dbReference type="EMBL" id="JBHTEC010000001">
    <property type="protein sequence ID" value="MFD0280294.1"/>
    <property type="molecule type" value="Genomic_DNA"/>
</dbReference>
<gene>
    <name evidence="1" type="ORF">ACFQZP_01175</name>
</gene>
<dbReference type="RefSeq" id="WP_381256591.1">
    <property type="nucleotide sequence ID" value="NZ_JBHTBI010000016.1"/>
</dbReference>
<dbReference type="Proteomes" id="UP001596957">
    <property type="component" value="Unassembled WGS sequence"/>
</dbReference>
<dbReference type="Gene3D" id="3.30.420.40">
    <property type="match status" value="1"/>
</dbReference>
<proteinExistence type="predicted"/>